<feature type="modified residue" description="4-aspartylphosphate" evidence="10">
    <location>
        <position position="56"/>
    </location>
</feature>
<feature type="domain" description="Response regulatory" evidence="12">
    <location>
        <begin position="7"/>
        <end position="120"/>
    </location>
</feature>
<keyword evidence="15" id="KW-1185">Reference proteome</keyword>
<dbReference type="Gene3D" id="3.40.50.2300">
    <property type="match status" value="1"/>
</dbReference>
<feature type="DNA-binding region" description="OmpR/PhoB-type" evidence="11">
    <location>
        <begin position="133"/>
        <end position="232"/>
    </location>
</feature>
<dbReference type="InterPro" id="IPR039420">
    <property type="entry name" value="WalR-like"/>
</dbReference>
<comment type="caution">
    <text evidence="14">The sequence shown here is derived from an EMBL/GenBank/DDBJ whole genome shotgun (WGS) entry which is preliminary data.</text>
</comment>
<dbReference type="SUPFAM" id="SSF52172">
    <property type="entry name" value="CheY-like"/>
    <property type="match status" value="1"/>
</dbReference>
<dbReference type="Gene3D" id="6.10.250.690">
    <property type="match status" value="1"/>
</dbReference>
<evidence type="ECO:0000256" key="9">
    <source>
        <dbReference type="ARBA" id="ARBA00067337"/>
    </source>
</evidence>
<evidence type="ECO:0000256" key="10">
    <source>
        <dbReference type="PROSITE-ProRule" id="PRU00169"/>
    </source>
</evidence>
<dbReference type="AlphaFoldDB" id="A0A4Q1UM00"/>
<evidence type="ECO:0000256" key="7">
    <source>
        <dbReference type="ARBA" id="ARBA00023159"/>
    </source>
</evidence>
<evidence type="ECO:0000256" key="1">
    <source>
        <dbReference type="ARBA" id="ARBA00004496"/>
    </source>
</evidence>
<keyword evidence="8" id="KW-0804">Transcription</keyword>
<keyword evidence="4" id="KW-0902">Two-component regulatory system</keyword>
<gene>
    <name evidence="14" type="ORF">B5V03_33155</name>
</gene>
<dbReference type="GO" id="GO:0032993">
    <property type="term" value="C:protein-DNA complex"/>
    <property type="evidence" value="ECO:0007669"/>
    <property type="project" value="TreeGrafter"/>
</dbReference>
<evidence type="ECO:0000256" key="6">
    <source>
        <dbReference type="ARBA" id="ARBA00023125"/>
    </source>
</evidence>
<evidence type="ECO:0000256" key="11">
    <source>
        <dbReference type="PROSITE-ProRule" id="PRU01091"/>
    </source>
</evidence>
<accession>A0A4Q1UM00</accession>
<dbReference type="GO" id="GO:0006355">
    <property type="term" value="P:regulation of DNA-templated transcription"/>
    <property type="evidence" value="ECO:0007669"/>
    <property type="project" value="InterPro"/>
</dbReference>
<dbReference type="PROSITE" id="PS51755">
    <property type="entry name" value="OMPR_PHOB"/>
    <property type="match status" value="1"/>
</dbReference>
<dbReference type="RefSeq" id="WP_129274644.1">
    <property type="nucleotide sequence ID" value="NZ_MZXW01000050.1"/>
</dbReference>
<evidence type="ECO:0000256" key="2">
    <source>
        <dbReference type="ARBA" id="ARBA00022490"/>
    </source>
</evidence>
<dbReference type="InterPro" id="IPR011006">
    <property type="entry name" value="CheY-like_superfamily"/>
</dbReference>
<keyword evidence="3 10" id="KW-0597">Phosphoprotein</keyword>
<dbReference type="GO" id="GO:0000976">
    <property type="term" value="F:transcription cis-regulatory region binding"/>
    <property type="evidence" value="ECO:0007669"/>
    <property type="project" value="TreeGrafter"/>
</dbReference>
<organism evidence="14 15">
    <name type="scientific">Bradyrhizobium betae</name>
    <dbReference type="NCBI Taxonomy" id="244734"/>
    <lineage>
        <taxon>Bacteria</taxon>
        <taxon>Pseudomonadati</taxon>
        <taxon>Pseudomonadota</taxon>
        <taxon>Alphaproteobacteria</taxon>
        <taxon>Hyphomicrobiales</taxon>
        <taxon>Nitrobacteraceae</taxon>
        <taxon>Bradyrhizobium</taxon>
    </lineage>
</organism>
<name>A0A4Q1UM00_9BRAD</name>
<dbReference type="GO" id="GO:0000156">
    <property type="term" value="F:phosphorelay response regulator activity"/>
    <property type="evidence" value="ECO:0007669"/>
    <property type="project" value="TreeGrafter"/>
</dbReference>
<dbReference type="SMART" id="SM00448">
    <property type="entry name" value="REC"/>
    <property type="match status" value="1"/>
</dbReference>
<keyword evidence="7" id="KW-0010">Activator</keyword>
<evidence type="ECO:0000256" key="4">
    <source>
        <dbReference type="ARBA" id="ARBA00023012"/>
    </source>
</evidence>
<dbReference type="Pfam" id="PF00486">
    <property type="entry name" value="Trans_reg_C"/>
    <property type="match status" value="1"/>
</dbReference>
<dbReference type="FunFam" id="3.40.50.2300:FF:000001">
    <property type="entry name" value="DNA-binding response regulator PhoB"/>
    <property type="match status" value="1"/>
</dbReference>
<dbReference type="InterPro" id="IPR001789">
    <property type="entry name" value="Sig_transdc_resp-reg_receiver"/>
</dbReference>
<reference evidence="14 15" key="1">
    <citation type="submission" date="2017-03" db="EMBL/GenBank/DDBJ databases">
        <authorList>
            <person name="Safronova V.I."/>
            <person name="Sazanova A.L."/>
            <person name="Chirak E.R."/>
        </authorList>
    </citation>
    <scope>NUCLEOTIDE SEQUENCE [LARGE SCALE GENOMIC DNA]</scope>
    <source>
        <strain evidence="14 15">Opo-243</strain>
    </source>
</reference>
<dbReference type="Proteomes" id="UP000290819">
    <property type="component" value="Unassembled WGS sequence"/>
</dbReference>
<dbReference type="GO" id="GO:0005829">
    <property type="term" value="C:cytosol"/>
    <property type="evidence" value="ECO:0007669"/>
    <property type="project" value="TreeGrafter"/>
</dbReference>
<dbReference type="InterPro" id="IPR036388">
    <property type="entry name" value="WH-like_DNA-bd_sf"/>
</dbReference>
<proteinExistence type="predicted"/>
<dbReference type="InterPro" id="IPR016032">
    <property type="entry name" value="Sig_transdc_resp-reg_C-effctor"/>
</dbReference>
<evidence type="ECO:0000256" key="5">
    <source>
        <dbReference type="ARBA" id="ARBA00023015"/>
    </source>
</evidence>
<dbReference type="PANTHER" id="PTHR48111">
    <property type="entry name" value="REGULATOR OF RPOS"/>
    <property type="match status" value="1"/>
</dbReference>
<dbReference type="Gene3D" id="1.10.10.10">
    <property type="entry name" value="Winged helix-like DNA-binding domain superfamily/Winged helix DNA-binding domain"/>
    <property type="match status" value="1"/>
</dbReference>
<dbReference type="PROSITE" id="PS50110">
    <property type="entry name" value="RESPONSE_REGULATORY"/>
    <property type="match status" value="1"/>
</dbReference>
<evidence type="ECO:0000256" key="3">
    <source>
        <dbReference type="ARBA" id="ARBA00022553"/>
    </source>
</evidence>
<evidence type="ECO:0000259" key="13">
    <source>
        <dbReference type="PROSITE" id="PS51755"/>
    </source>
</evidence>
<evidence type="ECO:0000313" key="15">
    <source>
        <dbReference type="Proteomes" id="UP000290819"/>
    </source>
</evidence>
<dbReference type="Pfam" id="PF00072">
    <property type="entry name" value="Response_reg"/>
    <property type="match status" value="1"/>
</dbReference>
<protein>
    <recommendedName>
        <fullName evidence="9">Regulatory protein VirG</fullName>
    </recommendedName>
</protein>
<keyword evidence="6 11" id="KW-0238">DNA-binding</keyword>
<dbReference type="SMART" id="SM00862">
    <property type="entry name" value="Trans_reg_C"/>
    <property type="match status" value="1"/>
</dbReference>
<keyword evidence="2" id="KW-0963">Cytoplasm</keyword>
<evidence type="ECO:0000256" key="8">
    <source>
        <dbReference type="ARBA" id="ARBA00023163"/>
    </source>
</evidence>
<evidence type="ECO:0000259" key="12">
    <source>
        <dbReference type="PROSITE" id="PS50110"/>
    </source>
</evidence>
<keyword evidence="5" id="KW-0805">Transcription regulation</keyword>
<feature type="domain" description="OmpR/PhoB-type" evidence="13">
    <location>
        <begin position="133"/>
        <end position="232"/>
    </location>
</feature>
<dbReference type="EMBL" id="MZXW01000050">
    <property type="protein sequence ID" value="RXT36504.1"/>
    <property type="molecule type" value="Genomic_DNA"/>
</dbReference>
<dbReference type="OrthoDB" id="7554872at2"/>
<dbReference type="PANTHER" id="PTHR48111:SF4">
    <property type="entry name" value="DNA-BINDING DUAL TRANSCRIPTIONAL REGULATOR OMPR"/>
    <property type="match status" value="1"/>
</dbReference>
<comment type="subcellular location">
    <subcellularLocation>
        <location evidence="1">Cytoplasm</location>
    </subcellularLocation>
</comment>
<sequence length="237" mass="26436">MTNGTPSILIVEDDRPTRDLIARYLGEHSFSVSAVTNGKEMDRHLSQNRTDLIVLDLMLPGEDGLSLCRRLRMETTTPIIILTAKGEDLDRILGLEMGADDYLPKPFNPRELLARINAVLRRQSSGLTAASTATRLTFQGWIIDLRLRELRDPEGAQVPLTSAEFDLLQAFCERAGRVLTRDSLLNMTRGRPGGSFGRSIDVLVSRLRRKLDRSEDTSVIKTIRTGGYIFTPVVVEA</sequence>
<evidence type="ECO:0000313" key="14">
    <source>
        <dbReference type="EMBL" id="RXT36504.1"/>
    </source>
</evidence>
<dbReference type="FunFam" id="1.10.10.10:FF:000099">
    <property type="entry name" value="Two-component system response regulator TorR"/>
    <property type="match status" value="1"/>
</dbReference>
<dbReference type="SUPFAM" id="SSF46894">
    <property type="entry name" value="C-terminal effector domain of the bipartite response regulators"/>
    <property type="match status" value="1"/>
</dbReference>
<dbReference type="InterPro" id="IPR001867">
    <property type="entry name" value="OmpR/PhoB-type_DNA-bd"/>
</dbReference>
<dbReference type="CDD" id="cd00383">
    <property type="entry name" value="trans_reg_C"/>
    <property type="match status" value="1"/>
</dbReference>